<dbReference type="SMART" id="SM00382">
    <property type="entry name" value="AAA"/>
    <property type="match status" value="1"/>
</dbReference>
<dbReference type="PANTHER" id="PTHR43134">
    <property type="entry name" value="SIGNAL RECOGNITION PARTICLE RECEPTOR SUBUNIT ALPHA"/>
    <property type="match status" value="1"/>
</dbReference>
<dbReference type="PANTHER" id="PTHR43134:SF1">
    <property type="entry name" value="SIGNAL RECOGNITION PARTICLE RECEPTOR SUBUNIT ALPHA"/>
    <property type="match status" value="1"/>
</dbReference>
<dbReference type="InterPro" id="IPR003593">
    <property type="entry name" value="AAA+_ATPase"/>
</dbReference>
<feature type="domain" description="SRP54-type proteins GTP-binding" evidence="12">
    <location>
        <begin position="221"/>
        <end position="422"/>
    </location>
</feature>
<feature type="compositionally biased region" description="Low complexity" evidence="10">
    <location>
        <begin position="18"/>
        <end position="31"/>
    </location>
</feature>
<dbReference type="Pfam" id="PF02881">
    <property type="entry name" value="SRP54_N"/>
    <property type="match status" value="1"/>
</dbReference>
<dbReference type="NCBIfam" id="TIGR00064">
    <property type="entry name" value="ftsY"/>
    <property type="match status" value="1"/>
</dbReference>
<organism evidence="14 15">
    <name type="scientific">Shewanella nanhaiensis</name>
    <dbReference type="NCBI Taxonomy" id="2864872"/>
    <lineage>
        <taxon>Bacteria</taxon>
        <taxon>Pseudomonadati</taxon>
        <taxon>Pseudomonadota</taxon>
        <taxon>Gammaproteobacteria</taxon>
        <taxon>Alteromonadales</taxon>
        <taxon>Shewanellaceae</taxon>
        <taxon>Shewanella</taxon>
    </lineage>
</organism>
<evidence type="ECO:0000259" key="13">
    <source>
        <dbReference type="SMART" id="SM00963"/>
    </source>
</evidence>
<dbReference type="InterPro" id="IPR004390">
    <property type="entry name" value="SR_rcpt_FtsY"/>
</dbReference>
<comment type="subcellular location">
    <subcellularLocation>
        <location evidence="9">Cell membrane</location>
        <topology evidence="9">Peripheral membrane protein</topology>
        <orientation evidence="9">Cytoplasmic side</orientation>
    </subcellularLocation>
    <subcellularLocation>
        <location evidence="9">Cytoplasm</location>
    </subcellularLocation>
</comment>
<evidence type="ECO:0000256" key="5">
    <source>
        <dbReference type="ARBA" id="ARBA00023134"/>
    </source>
</evidence>
<evidence type="ECO:0000256" key="9">
    <source>
        <dbReference type="HAMAP-Rule" id="MF_00920"/>
    </source>
</evidence>
<keyword evidence="5 9" id="KW-0342">GTP-binding</keyword>
<sequence>MAKKGFFSWFRKDKSQDEVQTQEVESVTESQEQARIDAKAAEQARVEAAEQARIEAEAAEQARIEAEAAEQARIEAEAAEQARIEAEAVEQARNDAEAAEQAEVVTEERQPEPQEKPAKEGFFARLKRGLKRTSENIGSGFIGLFKGKKIDDDLFEELEEQLLIADVGVETTTRLISSLTEQASRKQLKDGEALYELLREEMQKTLEPVSIPLVPENADGPFVILMVGVNGVGKTTTIGKLAKQYQAQGKSVMLAAGDTFRAAAVEQLQVWGQRNDIPVVAQHTGADSASVLFDALQAARARNVDVLIADTAGRLQNKSHLMDELKKVVRVMKKQDENAPHEVMLTLDASTGQNAISQAELFKQAVGVTGITISKLDGTAKGGVIFAIADKFGIPIRHIGVGEQIDDLRTFDAKDFIDALFTQEADEKK</sequence>
<keyword evidence="2 9" id="KW-0963">Cytoplasm</keyword>
<feature type="domain" description="AAA+ ATPase" evidence="11">
    <location>
        <begin position="220"/>
        <end position="411"/>
    </location>
</feature>
<feature type="binding site" evidence="9">
    <location>
        <begin position="228"/>
        <end position="235"/>
    </location>
    <ligand>
        <name>GTP</name>
        <dbReference type="ChEBI" id="CHEBI:37565"/>
    </ligand>
</feature>
<dbReference type="CDD" id="cd17874">
    <property type="entry name" value="FtsY"/>
    <property type="match status" value="1"/>
</dbReference>
<feature type="region of interest" description="Disordered" evidence="10">
    <location>
        <begin position="12"/>
        <end position="42"/>
    </location>
</feature>
<evidence type="ECO:0000259" key="12">
    <source>
        <dbReference type="SMART" id="SM00962"/>
    </source>
</evidence>
<evidence type="ECO:0000256" key="7">
    <source>
        <dbReference type="ARBA" id="ARBA00023170"/>
    </source>
</evidence>
<dbReference type="SMART" id="SM00962">
    <property type="entry name" value="SRP54"/>
    <property type="match status" value="1"/>
</dbReference>
<evidence type="ECO:0000256" key="3">
    <source>
        <dbReference type="ARBA" id="ARBA00022741"/>
    </source>
</evidence>
<evidence type="ECO:0000259" key="11">
    <source>
        <dbReference type="SMART" id="SM00382"/>
    </source>
</evidence>
<evidence type="ECO:0000256" key="10">
    <source>
        <dbReference type="SAM" id="MobiDB-lite"/>
    </source>
</evidence>
<dbReference type="RefSeq" id="WP_220110742.1">
    <property type="nucleotide sequence ID" value="NZ_JAHZST010000013.1"/>
</dbReference>
<feature type="binding site" evidence="9">
    <location>
        <begin position="374"/>
        <end position="377"/>
    </location>
    <ligand>
        <name>GTP</name>
        <dbReference type="ChEBI" id="CHEBI:37565"/>
    </ligand>
</feature>
<dbReference type="InterPro" id="IPR042101">
    <property type="entry name" value="SRP54_N_sf"/>
</dbReference>
<dbReference type="Proteomes" id="UP001195963">
    <property type="component" value="Unassembled WGS sequence"/>
</dbReference>
<dbReference type="SUPFAM" id="SSF52540">
    <property type="entry name" value="P-loop containing nucleoside triphosphate hydrolases"/>
    <property type="match status" value="1"/>
</dbReference>
<feature type="compositionally biased region" description="Basic and acidic residues" evidence="10">
    <location>
        <begin position="32"/>
        <end position="42"/>
    </location>
</feature>
<feature type="binding site" evidence="9">
    <location>
        <begin position="310"/>
        <end position="314"/>
    </location>
    <ligand>
        <name>GTP</name>
        <dbReference type="ChEBI" id="CHEBI:37565"/>
    </ligand>
</feature>
<proteinExistence type="inferred from homology"/>
<keyword evidence="15" id="KW-1185">Reference proteome</keyword>
<comment type="catalytic activity">
    <reaction evidence="8 9">
        <text>GTP + H2O = GDP + phosphate + H(+)</text>
        <dbReference type="Rhea" id="RHEA:19669"/>
        <dbReference type="ChEBI" id="CHEBI:15377"/>
        <dbReference type="ChEBI" id="CHEBI:15378"/>
        <dbReference type="ChEBI" id="CHEBI:37565"/>
        <dbReference type="ChEBI" id="CHEBI:43474"/>
        <dbReference type="ChEBI" id="CHEBI:58189"/>
        <dbReference type="EC" id="3.6.5.4"/>
    </reaction>
</comment>
<evidence type="ECO:0000313" key="14">
    <source>
        <dbReference type="EMBL" id="MBW8185305.1"/>
    </source>
</evidence>
<dbReference type="Gene3D" id="1.20.120.140">
    <property type="entry name" value="Signal recognition particle SRP54, nucleotide-binding domain"/>
    <property type="match status" value="1"/>
</dbReference>
<dbReference type="InterPro" id="IPR036225">
    <property type="entry name" value="SRP/SRP_N"/>
</dbReference>
<evidence type="ECO:0000256" key="8">
    <source>
        <dbReference type="ARBA" id="ARBA00048027"/>
    </source>
</evidence>
<comment type="function">
    <text evidence="9">Involved in targeting and insertion of nascent membrane proteins into the cytoplasmic membrane. Acts as a receptor for the complex formed by the signal recognition particle (SRP) and the ribosome-nascent chain (RNC). Interaction with SRP-RNC leads to the transfer of the RNC complex to the Sec translocase for insertion into the membrane, the hydrolysis of GTP by both Ffh and FtsY, and the dissociation of the SRP-FtsY complex into the individual components.</text>
</comment>
<dbReference type="EMBL" id="JAHZST010000013">
    <property type="protein sequence ID" value="MBW8185305.1"/>
    <property type="molecule type" value="Genomic_DNA"/>
</dbReference>
<keyword evidence="1 9" id="KW-1003">Cell membrane</keyword>
<evidence type="ECO:0000313" key="15">
    <source>
        <dbReference type="Proteomes" id="UP001195963"/>
    </source>
</evidence>
<reference evidence="14 15" key="1">
    <citation type="submission" date="2021-07" db="EMBL/GenBank/DDBJ databases">
        <title>Shewanella sp. nov, isolated from SCS.</title>
        <authorList>
            <person name="Cao W.R."/>
        </authorList>
    </citation>
    <scope>NUCLEOTIDE SEQUENCE [LARGE SCALE GENOMIC DNA]</scope>
    <source>
        <strain evidence="14 15">NR704-98</strain>
    </source>
</reference>
<dbReference type="InterPro" id="IPR000897">
    <property type="entry name" value="SRP54_GTPase_dom"/>
</dbReference>
<keyword evidence="6 9" id="KW-0472">Membrane</keyword>
<dbReference type="SUPFAM" id="SSF47364">
    <property type="entry name" value="Domain of the SRP/SRP receptor G-proteins"/>
    <property type="match status" value="1"/>
</dbReference>
<comment type="similarity">
    <text evidence="9">Belongs to the GTP-binding SRP family. FtsY subfamily.</text>
</comment>
<dbReference type="InterPro" id="IPR027417">
    <property type="entry name" value="P-loop_NTPase"/>
</dbReference>
<keyword evidence="7 9" id="KW-0675">Receptor</keyword>
<evidence type="ECO:0000256" key="1">
    <source>
        <dbReference type="ARBA" id="ARBA00022475"/>
    </source>
</evidence>
<evidence type="ECO:0000256" key="4">
    <source>
        <dbReference type="ARBA" id="ARBA00022801"/>
    </source>
</evidence>
<dbReference type="Pfam" id="PF00448">
    <property type="entry name" value="SRP54"/>
    <property type="match status" value="1"/>
</dbReference>
<keyword evidence="3 9" id="KW-0547">Nucleotide-binding</keyword>
<evidence type="ECO:0000256" key="2">
    <source>
        <dbReference type="ARBA" id="ARBA00022490"/>
    </source>
</evidence>
<dbReference type="EC" id="3.6.5.4" evidence="9"/>
<dbReference type="SMART" id="SM00963">
    <property type="entry name" value="SRP54_N"/>
    <property type="match status" value="1"/>
</dbReference>
<comment type="subunit">
    <text evidence="9">Part of the signal recognition particle protein translocation system, which is composed of SRP and FtsY. SRP is a ribonucleoprotein composed of Ffh and a 4.5S RNA molecule.</text>
</comment>
<feature type="compositionally biased region" description="Basic and acidic residues" evidence="10">
    <location>
        <begin position="106"/>
        <end position="119"/>
    </location>
</feature>
<protein>
    <recommendedName>
        <fullName evidence="9">Signal recognition particle receptor FtsY</fullName>
        <shortName evidence="9">SRP receptor</shortName>
        <ecNumber evidence="9">3.6.5.4</ecNumber>
    </recommendedName>
</protein>
<comment type="caution">
    <text evidence="14">The sequence shown here is derived from an EMBL/GenBank/DDBJ whole genome shotgun (WGS) entry which is preliminary data.</text>
</comment>
<evidence type="ECO:0000256" key="6">
    <source>
        <dbReference type="ARBA" id="ARBA00023136"/>
    </source>
</evidence>
<keyword evidence="4 9" id="KW-0378">Hydrolase</keyword>
<dbReference type="HAMAP" id="MF_00920">
    <property type="entry name" value="FtsY"/>
    <property type="match status" value="1"/>
</dbReference>
<feature type="domain" description="Signal recognition particle SRP54 helical bundle" evidence="13">
    <location>
        <begin position="126"/>
        <end position="206"/>
    </location>
</feature>
<name>A0ABS7E6Y2_9GAMM</name>
<accession>A0ABS7E6Y2</accession>
<feature type="region of interest" description="Disordered" evidence="10">
    <location>
        <begin position="88"/>
        <end position="122"/>
    </location>
</feature>
<dbReference type="Gene3D" id="3.40.50.300">
    <property type="entry name" value="P-loop containing nucleotide triphosphate hydrolases"/>
    <property type="match status" value="1"/>
</dbReference>
<dbReference type="InterPro" id="IPR013822">
    <property type="entry name" value="Signal_recog_particl_SRP54_hlx"/>
</dbReference>
<gene>
    <name evidence="9 14" type="primary">ftsY</name>
    <name evidence="14" type="ORF">K0625_16755</name>
</gene>